<protein>
    <submittedName>
        <fullName evidence="7">Lipopolysaccharide biosynthesis protein</fullName>
    </submittedName>
</protein>
<reference evidence="7 8" key="2">
    <citation type="submission" date="2020-08" db="EMBL/GenBank/DDBJ databases">
        <title>Stappia taiwanensis sp. nov., isolated from a coastal thermal spring.</title>
        <authorList>
            <person name="Kampfer P."/>
        </authorList>
    </citation>
    <scope>NUCLEOTIDE SEQUENCE [LARGE SCALE GENOMIC DNA]</scope>
    <source>
        <strain evidence="7 8">DSM 23284</strain>
    </source>
</reference>
<feature type="transmembrane region" description="Helical" evidence="6">
    <location>
        <begin position="363"/>
        <end position="380"/>
    </location>
</feature>
<feature type="transmembrane region" description="Helical" evidence="6">
    <location>
        <begin position="141"/>
        <end position="165"/>
    </location>
</feature>
<feature type="transmembrane region" description="Helical" evidence="6">
    <location>
        <begin position="171"/>
        <end position="193"/>
    </location>
</feature>
<evidence type="ECO:0000256" key="2">
    <source>
        <dbReference type="ARBA" id="ARBA00022475"/>
    </source>
</evidence>
<dbReference type="InterPro" id="IPR002797">
    <property type="entry name" value="Polysacc_synth"/>
</dbReference>
<gene>
    <name evidence="7" type="ORF">H1W37_07830</name>
</gene>
<dbReference type="InterPro" id="IPR050833">
    <property type="entry name" value="Poly_Biosynth_Transport"/>
</dbReference>
<proteinExistence type="predicted"/>
<sequence>MALIIFAVRVFGAIVAYASQVILARLMGGHEYGIYVVVWTLVVVLGIFAPLGFSSSVLRLIPEYRTHSTPARLNALLLGSRMVGGLAATAIAATGMLAVWLLGDLVTSYYVLPLFLGAICLPLFTIGSIQDGIARAYDWPLLAMLPTFIWRPLLLLGGLSLAIWAGAPASAETACLLAILVTWSVALLQMLVLQRALKPQPPRLPARDNWTIRLWLKISLPILLVEGFFQLITSADVVLVSLWRPPDEVAIYFAASKTPAIAHFVYFAVRSATAHRFSDLFHKGDHAALAGLVGKTARWTFWPTLGLCLLLAAVGPFLLALFGPGFESGYPVMLILLGGVLARASVGPVDALLTMADQQNRCAIVYALTFALNITLNILLIPRFGILGAAIATSIAMCFEAAALCHQARTRLGLRTFVWTVSRRTTPYEPREQD</sequence>
<name>A0A838XWY9_9HYPH</name>
<feature type="transmembrane region" description="Helical" evidence="6">
    <location>
        <begin position="214"/>
        <end position="243"/>
    </location>
</feature>
<dbReference type="GO" id="GO:0005886">
    <property type="term" value="C:plasma membrane"/>
    <property type="evidence" value="ECO:0007669"/>
    <property type="project" value="UniProtKB-SubCell"/>
</dbReference>
<keyword evidence="8" id="KW-1185">Reference proteome</keyword>
<dbReference type="EMBL" id="JACEON010000005">
    <property type="protein sequence ID" value="MBA4611554.1"/>
    <property type="molecule type" value="Genomic_DNA"/>
</dbReference>
<reference evidence="7 8" key="1">
    <citation type="submission" date="2020-07" db="EMBL/GenBank/DDBJ databases">
        <authorList>
            <person name="Li M."/>
        </authorList>
    </citation>
    <scope>NUCLEOTIDE SEQUENCE [LARGE SCALE GENOMIC DNA]</scope>
    <source>
        <strain evidence="7 8">DSM 23284</strain>
    </source>
</reference>
<feature type="transmembrane region" description="Helical" evidence="6">
    <location>
        <begin position="82"/>
        <end position="103"/>
    </location>
</feature>
<organism evidence="7 8">
    <name type="scientific">Stappia taiwanensis</name>
    <dbReference type="NCBI Taxonomy" id="992267"/>
    <lineage>
        <taxon>Bacteria</taxon>
        <taxon>Pseudomonadati</taxon>
        <taxon>Pseudomonadota</taxon>
        <taxon>Alphaproteobacteria</taxon>
        <taxon>Hyphomicrobiales</taxon>
        <taxon>Stappiaceae</taxon>
        <taxon>Stappia</taxon>
    </lineage>
</organism>
<keyword evidence="2" id="KW-1003">Cell membrane</keyword>
<dbReference type="Pfam" id="PF01943">
    <property type="entry name" value="Polysacc_synt"/>
    <property type="match status" value="1"/>
</dbReference>
<feature type="transmembrane region" description="Helical" evidence="6">
    <location>
        <begin position="386"/>
        <end position="405"/>
    </location>
</feature>
<dbReference type="Proteomes" id="UP000559404">
    <property type="component" value="Unassembled WGS sequence"/>
</dbReference>
<dbReference type="AlphaFoldDB" id="A0A838XWY9"/>
<feature type="transmembrane region" description="Helical" evidence="6">
    <location>
        <begin position="109"/>
        <end position="129"/>
    </location>
</feature>
<evidence type="ECO:0000256" key="4">
    <source>
        <dbReference type="ARBA" id="ARBA00022989"/>
    </source>
</evidence>
<feature type="transmembrane region" description="Helical" evidence="6">
    <location>
        <begin position="249"/>
        <end position="269"/>
    </location>
</feature>
<keyword evidence="5 6" id="KW-0472">Membrane</keyword>
<evidence type="ECO:0000313" key="8">
    <source>
        <dbReference type="Proteomes" id="UP000559404"/>
    </source>
</evidence>
<evidence type="ECO:0000313" key="7">
    <source>
        <dbReference type="EMBL" id="MBA4611554.1"/>
    </source>
</evidence>
<comment type="caution">
    <text evidence="7">The sequence shown here is derived from an EMBL/GenBank/DDBJ whole genome shotgun (WGS) entry which is preliminary data.</text>
</comment>
<evidence type="ECO:0000256" key="6">
    <source>
        <dbReference type="SAM" id="Phobius"/>
    </source>
</evidence>
<evidence type="ECO:0000256" key="5">
    <source>
        <dbReference type="ARBA" id="ARBA00023136"/>
    </source>
</evidence>
<feature type="transmembrane region" description="Helical" evidence="6">
    <location>
        <begin position="34"/>
        <end position="61"/>
    </location>
</feature>
<dbReference type="PANTHER" id="PTHR30250:SF11">
    <property type="entry name" value="O-ANTIGEN TRANSPORTER-RELATED"/>
    <property type="match status" value="1"/>
</dbReference>
<dbReference type="PANTHER" id="PTHR30250">
    <property type="entry name" value="PST FAMILY PREDICTED COLANIC ACID TRANSPORTER"/>
    <property type="match status" value="1"/>
</dbReference>
<keyword evidence="4 6" id="KW-1133">Transmembrane helix</keyword>
<keyword evidence="3 6" id="KW-0812">Transmembrane</keyword>
<evidence type="ECO:0000256" key="1">
    <source>
        <dbReference type="ARBA" id="ARBA00004651"/>
    </source>
</evidence>
<feature type="transmembrane region" description="Helical" evidence="6">
    <location>
        <begin position="301"/>
        <end position="323"/>
    </location>
</feature>
<accession>A0A838XWY9</accession>
<comment type="subcellular location">
    <subcellularLocation>
        <location evidence="1">Cell membrane</location>
        <topology evidence="1">Multi-pass membrane protein</topology>
    </subcellularLocation>
</comment>
<feature type="transmembrane region" description="Helical" evidence="6">
    <location>
        <begin position="329"/>
        <end position="351"/>
    </location>
</feature>
<evidence type="ECO:0000256" key="3">
    <source>
        <dbReference type="ARBA" id="ARBA00022692"/>
    </source>
</evidence>